<dbReference type="AlphaFoldDB" id="A0A2N6CUL8"/>
<evidence type="ECO:0000313" key="2">
    <source>
        <dbReference type="EMBL" id="PLX60850.1"/>
    </source>
</evidence>
<feature type="signal peptide" evidence="1">
    <location>
        <begin position="1"/>
        <end position="36"/>
    </location>
</feature>
<dbReference type="InterPro" id="IPR025500">
    <property type="entry name" value="DUF4390"/>
</dbReference>
<feature type="chain" id="PRO_5014730386" evidence="1">
    <location>
        <begin position="37"/>
        <end position="198"/>
    </location>
</feature>
<gene>
    <name evidence="2" type="ORF">C0630_15645</name>
</gene>
<dbReference type="Proteomes" id="UP000235015">
    <property type="component" value="Unassembled WGS sequence"/>
</dbReference>
<name>A0A2N6CUL8_9GAMM</name>
<dbReference type="EMBL" id="PKUN01000023">
    <property type="protein sequence ID" value="PLX60850.1"/>
    <property type="molecule type" value="Genomic_DNA"/>
</dbReference>
<keyword evidence="1" id="KW-0732">Signal</keyword>
<comment type="caution">
    <text evidence="2">The sequence shown here is derived from an EMBL/GenBank/DDBJ whole genome shotgun (WGS) entry which is preliminary data.</text>
</comment>
<reference evidence="2 3" key="1">
    <citation type="submission" date="2017-11" db="EMBL/GenBank/DDBJ databases">
        <title>Genome-resolved metagenomics identifies genetic mobility, metabolic interactions, and unexpected diversity in perchlorate-reducing communities.</title>
        <authorList>
            <person name="Barnum T.P."/>
            <person name="Figueroa I.A."/>
            <person name="Carlstrom C.I."/>
            <person name="Lucas L.N."/>
            <person name="Engelbrektson A.L."/>
            <person name="Coates J.D."/>
        </authorList>
    </citation>
    <scope>NUCLEOTIDE SEQUENCE [LARGE SCALE GENOMIC DNA]</scope>
    <source>
        <strain evidence="2">BM301</strain>
    </source>
</reference>
<evidence type="ECO:0000313" key="3">
    <source>
        <dbReference type="Proteomes" id="UP000235015"/>
    </source>
</evidence>
<dbReference type="Pfam" id="PF14334">
    <property type="entry name" value="DUF4390"/>
    <property type="match status" value="1"/>
</dbReference>
<organism evidence="2 3">
    <name type="scientific">Sedimenticola selenatireducens</name>
    <dbReference type="NCBI Taxonomy" id="191960"/>
    <lineage>
        <taxon>Bacteria</taxon>
        <taxon>Pseudomonadati</taxon>
        <taxon>Pseudomonadota</taxon>
        <taxon>Gammaproteobacteria</taxon>
        <taxon>Chromatiales</taxon>
        <taxon>Sedimenticolaceae</taxon>
        <taxon>Sedimenticola</taxon>
    </lineage>
</organism>
<proteinExistence type="predicted"/>
<accession>A0A2N6CUL8</accession>
<protein>
    <submittedName>
        <fullName evidence="2">DUF4390 domain-containing protein</fullName>
    </submittedName>
</protein>
<sequence>MRTFQPTITRRAWTMGWAGWLCLLLVALTTSSPAVAKAFEVEGLTAREVEGVYLMDATILYQFSDEALEALESGVPLTLEVHIQLRREGAWIWEADLLDARLRYRILHQALHGLYQVTDLSNGTQQYFATRKAAFTALGRIQDVQLIQAEKLQSGERYKLSLRSSLDIEALPLPLRPLAYLSPAWNLSSEWSIWRLQP</sequence>
<dbReference type="STRING" id="1111735.GCA_000428045_01642"/>
<evidence type="ECO:0000256" key="1">
    <source>
        <dbReference type="SAM" id="SignalP"/>
    </source>
</evidence>